<keyword evidence="7" id="KW-1185">Reference proteome</keyword>
<dbReference type="InterPro" id="IPR043146">
    <property type="entry name" value="Penicillin_amidase_N_B-knob"/>
</dbReference>
<evidence type="ECO:0000313" key="6">
    <source>
        <dbReference type="EMBL" id="GAA1681708.1"/>
    </source>
</evidence>
<protein>
    <submittedName>
        <fullName evidence="6">Penicillin acylase family protein</fullName>
    </submittedName>
</protein>
<dbReference type="Proteomes" id="UP001500618">
    <property type="component" value="Unassembled WGS sequence"/>
</dbReference>
<dbReference type="Gene3D" id="2.30.120.10">
    <property type="match status" value="1"/>
</dbReference>
<accession>A0ABN2H465</accession>
<sequence>MFGRLRILMTAALAVACVVAGLPASAAPPKPAAATDYCQGQCNDILPPGENGNATLLDILGNRTIGTRPAHTDDQLGPYAKLASQYTGLTNGQLNTFFDNSSFGVPADQVASTISPRSDVTIVRDKATGVPHITGTTRSGTEFGAGYAGAADRLWTMDLLRHVGRATLTGFAGGAPSNRSFEQSLWAGAPYTEQDLQAQIDRLASSSSRGQQALADVNDYVAGVNAYITQAVSNRNFPGEYVLTGHMNAITNAGSIDPFKPTDLIAIAAVIGALFGSGGGNEIASAQVKEAAEARYGVAQGDAIWQSLRMAEDPSAVQTVHNGQSFPYGQSPAHPVGTAMPDPGSVTAQGLVENPTGSATNAKTAKAPAKAAQQTSGKKPNVRDLSSVKGIFNDGVFGPGFAQGVKHSMSNAMVVSGPYTDTGNPVAVFGPQTGYFAPQLLMLEELQGPGISARGIAFAGISLYVLIGRGQDYSWSATSAGQDVTDSYAVTLCEPTGAPVTQNSLSYLYNGQCVPMERLAVHDAWAPNTADSTAAGSYDLVRYRTKYGLVSYRGKVGGQFVAFTSLRSSYMHEADSILGFGEFNDPSVITSPQAFQRAAADINFTFNWFYVDSKHTAYFNSGANPLRAANVDPNFPVQAQAAYQWQGWNPATNTAQYTPASQHPQSIDQDYYVSWNNKQAAGFAASDYGQGSVHRVDLLDSRIKAMVTSGQKVSRASLAKAMEDAALTDLRAEDVLPVLLQVLDSAPITDPDVSAAVAKLRAWQQAGGKRQETSYGSQQYASADAIRILDAWWPLLVKAEFSAGMGDSLYQALASALPINESPSGQQNGDVGGGSSLNDTQPHKGSSFQNGWWSYVNADLHQVLGHPLASQLGTTYCGGGNLASCQQALVSSLKQAAAMPATQVYAADADCSAGDQWCADTIIQHPLGGITDGKISWQNRPTYQQVVQFPSGRG</sequence>
<dbReference type="SUPFAM" id="SSF56235">
    <property type="entry name" value="N-terminal nucleophile aminohydrolases (Ntn hydrolases)"/>
    <property type="match status" value="1"/>
</dbReference>
<keyword evidence="2" id="KW-0378">Hydrolase</keyword>
<feature type="region of interest" description="Disordered" evidence="4">
    <location>
        <begin position="821"/>
        <end position="845"/>
    </location>
</feature>
<dbReference type="Gene3D" id="1.10.1400.10">
    <property type="match status" value="1"/>
</dbReference>
<feature type="signal peptide" evidence="5">
    <location>
        <begin position="1"/>
        <end position="26"/>
    </location>
</feature>
<dbReference type="InterPro" id="IPR029055">
    <property type="entry name" value="Ntn_hydrolases_N"/>
</dbReference>
<dbReference type="Gene3D" id="3.60.20.10">
    <property type="entry name" value="Glutamine Phosphoribosylpyrophosphate, subunit 1, domain 1"/>
    <property type="match status" value="1"/>
</dbReference>
<evidence type="ECO:0000256" key="4">
    <source>
        <dbReference type="SAM" id="MobiDB-lite"/>
    </source>
</evidence>
<dbReference type="PROSITE" id="PS51257">
    <property type="entry name" value="PROKAR_LIPOPROTEIN"/>
    <property type="match status" value="1"/>
</dbReference>
<evidence type="ECO:0000256" key="5">
    <source>
        <dbReference type="SAM" id="SignalP"/>
    </source>
</evidence>
<comment type="similarity">
    <text evidence="1">Belongs to the peptidase S45 family.</text>
</comment>
<dbReference type="RefSeq" id="WP_344311213.1">
    <property type="nucleotide sequence ID" value="NZ_BAAANY010000010.1"/>
</dbReference>
<keyword evidence="5" id="KW-0732">Signal</keyword>
<comment type="caution">
    <text evidence="6">The sequence shown here is derived from an EMBL/GenBank/DDBJ whole genome shotgun (WGS) entry which is preliminary data.</text>
</comment>
<feature type="compositionally biased region" description="Low complexity" evidence="4">
    <location>
        <begin position="359"/>
        <end position="375"/>
    </location>
</feature>
<feature type="compositionally biased region" description="Polar residues" evidence="4">
    <location>
        <begin position="836"/>
        <end position="845"/>
    </location>
</feature>
<dbReference type="PANTHER" id="PTHR34218">
    <property type="entry name" value="PEPTIDASE S45 PENICILLIN AMIDASE"/>
    <property type="match status" value="1"/>
</dbReference>
<name>A0ABN2H465_9ACTN</name>
<keyword evidence="3" id="KW-0865">Zymogen</keyword>
<evidence type="ECO:0000256" key="2">
    <source>
        <dbReference type="ARBA" id="ARBA00022801"/>
    </source>
</evidence>
<feature type="region of interest" description="Disordered" evidence="4">
    <location>
        <begin position="353"/>
        <end position="382"/>
    </location>
</feature>
<reference evidence="6 7" key="1">
    <citation type="journal article" date="2019" name="Int. J. Syst. Evol. Microbiol.">
        <title>The Global Catalogue of Microorganisms (GCM) 10K type strain sequencing project: providing services to taxonomists for standard genome sequencing and annotation.</title>
        <authorList>
            <consortium name="The Broad Institute Genomics Platform"/>
            <consortium name="The Broad Institute Genome Sequencing Center for Infectious Disease"/>
            <person name="Wu L."/>
            <person name="Ma J."/>
        </authorList>
    </citation>
    <scope>NUCLEOTIDE SEQUENCE [LARGE SCALE GENOMIC DNA]</scope>
    <source>
        <strain evidence="6 7">JCM 14718</strain>
    </source>
</reference>
<organism evidence="6 7">
    <name type="scientific">Fodinicola feengrottensis</name>
    <dbReference type="NCBI Taxonomy" id="435914"/>
    <lineage>
        <taxon>Bacteria</taxon>
        <taxon>Bacillati</taxon>
        <taxon>Actinomycetota</taxon>
        <taxon>Actinomycetes</taxon>
        <taxon>Mycobacteriales</taxon>
        <taxon>Fodinicola</taxon>
    </lineage>
</organism>
<dbReference type="Gene3D" id="1.10.439.10">
    <property type="entry name" value="Penicillin Amidohydrolase, domain 1"/>
    <property type="match status" value="1"/>
</dbReference>
<gene>
    <name evidence="6" type="ORF">GCM10009765_33570</name>
</gene>
<evidence type="ECO:0000256" key="1">
    <source>
        <dbReference type="ARBA" id="ARBA00006586"/>
    </source>
</evidence>
<dbReference type="Pfam" id="PF01804">
    <property type="entry name" value="Penicil_amidase"/>
    <property type="match status" value="1"/>
</dbReference>
<dbReference type="PANTHER" id="PTHR34218:SF4">
    <property type="entry name" value="ACYL-HOMOSERINE LACTONE ACYLASE QUIP"/>
    <property type="match status" value="1"/>
</dbReference>
<dbReference type="EMBL" id="BAAANY010000010">
    <property type="protein sequence ID" value="GAA1681708.1"/>
    <property type="molecule type" value="Genomic_DNA"/>
</dbReference>
<dbReference type="InterPro" id="IPR043147">
    <property type="entry name" value="Penicillin_amidase_A-knob"/>
</dbReference>
<evidence type="ECO:0000313" key="7">
    <source>
        <dbReference type="Proteomes" id="UP001500618"/>
    </source>
</evidence>
<evidence type="ECO:0000256" key="3">
    <source>
        <dbReference type="ARBA" id="ARBA00023145"/>
    </source>
</evidence>
<dbReference type="InterPro" id="IPR002692">
    <property type="entry name" value="S45"/>
</dbReference>
<proteinExistence type="inferred from homology"/>
<dbReference type="InterPro" id="IPR023343">
    <property type="entry name" value="Penicillin_amidase_dom1"/>
</dbReference>
<feature type="chain" id="PRO_5045705808" evidence="5">
    <location>
        <begin position="27"/>
        <end position="954"/>
    </location>
</feature>